<dbReference type="PANTHER" id="PTHR37577">
    <property type="entry name" value="INTEGRAL MEMBRANE PROTEIN"/>
    <property type="match status" value="1"/>
</dbReference>
<evidence type="ECO:0000256" key="1">
    <source>
        <dbReference type="SAM" id="MobiDB-lite"/>
    </source>
</evidence>
<dbReference type="PANTHER" id="PTHR37577:SF1">
    <property type="entry name" value="INTEGRAL MEMBRANE PROTEIN"/>
    <property type="match status" value="1"/>
</dbReference>
<feature type="compositionally biased region" description="Pro residues" evidence="1">
    <location>
        <begin position="374"/>
        <end position="385"/>
    </location>
</feature>
<keyword evidence="2" id="KW-1133">Transmembrane helix</keyword>
<accession>R1G4N3</accession>
<sequence>MAKYCGKNVCSPVDFLDVDIVGRGVVASFMITVFITVLLITVGYVFDFLPKARTNTVDEIIVRFPRKGLSSPWRKKAASALEQFVLSLSDQQLVTGTAILLAVFAGPCDVSVISFRTATSMAWFSSTTHLTTLSILQGYFQHEARHWVRNVRVVVMLIFMVLLVSAEFLSESGRLVNSDNWGQSFSCVVTQRGSNLAPLVPSRAYRIFSIVILMIWLCAAYVNRLAGLYSPHWKALRSWPYRACAHALGLNPNPPPQQKTAFTFKVINQRIAHAPRLPRTLLVALSLIGPVQHELSNSFFYEIIWSLFGLSFGITQTVRVLSAAVRNHPKTQPGFRRITGFGQLLPVLLLALPVLAAMEASADVRVVDDDDPSRPPSSAPAPLPAKPDIEQPAPRVAGPPYSVVGFDRTFDGVADLPGFRMVLALEAALWVGATQSFAVLVGELDWMNLWYLVPVYGVAGVLYVCGTFWFEVSELSGEWKRKKGEGKVGA</sequence>
<evidence type="ECO:0000256" key="2">
    <source>
        <dbReference type="SAM" id="Phobius"/>
    </source>
</evidence>
<evidence type="ECO:0000313" key="3">
    <source>
        <dbReference type="EMBL" id="EOD43081.1"/>
    </source>
</evidence>
<reference evidence="4" key="1">
    <citation type="journal article" date="2013" name="Genome Announc.">
        <title>Draft genome sequence of Neofusicoccum parvum isolate UCR-NP2, a fungal vascular pathogen associated with grapevine cankers.</title>
        <authorList>
            <person name="Blanco-Ulate B."/>
            <person name="Rolshausen P."/>
            <person name="Cantu D."/>
        </authorList>
    </citation>
    <scope>NUCLEOTIDE SEQUENCE [LARGE SCALE GENOMIC DNA]</scope>
    <source>
        <strain evidence="4">UCR-NP2</strain>
    </source>
</reference>
<feature type="transmembrane region" description="Helical" evidence="2">
    <location>
        <begin position="421"/>
        <end position="442"/>
    </location>
</feature>
<feature type="transmembrane region" description="Helical" evidence="2">
    <location>
        <begin position="204"/>
        <end position="222"/>
    </location>
</feature>
<organism evidence="3 4">
    <name type="scientific">Botryosphaeria parva (strain UCR-NP2)</name>
    <name type="common">Grapevine canker fungus</name>
    <name type="synonym">Neofusicoccum parvum</name>
    <dbReference type="NCBI Taxonomy" id="1287680"/>
    <lineage>
        <taxon>Eukaryota</taxon>
        <taxon>Fungi</taxon>
        <taxon>Dikarya</taxon>
        <taxon>Ascomycota</taxon>
        <taxon>Pezizomycotina</taxon>
        <taxon>Dothideomycetes</taxon>
        <taxon>Dothideomycetes incertae sedis</taxon>
        <taxon>Botryosphaeriales</taxon>
        <taxon>Botryosphaeriaceae</taxon>
        <taxon>Neofusicoccum</taxon>
    </lineage>
</organism>
<protein>
    <submittedName>
        <fullName evidence="3">Uncharacterized protein</fullName>
    </submittedName>
</protein>
<dbReference type="HOGENOM" id="CLU_494302_0_0_1"/>
<feature type="transmembrane region" description="Helical" evidence="2">
    <location>
        <begin position="338"/>
        <end position="358"/>
    </location>
</feature>
<feature type="transmembrane region" description="Helical" evidence="2">
    <location>
        <begin position="20"/>
        <end position="46"/>
    </location>
</feature>
<feature type="transmembrane region" description="Helical" evidence="2">
    <location>
        <begin position="151"/>
        <end position="169"/>
    </location>
</feature>
<proteinExistence type="predicted"/>
<gene>
    <name evidence="3" type="ORF">UCRNP2_10221</name>
</gene>
<dbReference type="EMBL" id="KB916912">
    <property type="protein sequence ID" value="EOD43081.1"/>
    <property type="molecule type" value="Genomic_DNA"/>
</dbReference>
<feature type="region of interest" description="Disordered" evidence="1">
    <location>
        <begin position="367"/>
        <end position="395"/>
    </location>
</feature>
<keyword evidence="2" id="KW-0812">Transmembrane</keyword>
<dbReference type="OMA" id="NANEVQM"/>
<name>R1G4N3_BOTPV</name>
<evidence type="ECO:0000313" key="4">
    <source>
        <dbReference type="Proteomes" id="UP000013521"/>
    </source>
</evidence>
<dbReference type="OrthoDB" id="5427664at2759"/>
<dbReference type="AlphaFoldDB" id="R1G4N3"/>
<dbReference type="eggNOG" id="ENOG502SZ7S">
    <property type="taxonomic scope" value="Eukaryota"/>
</dbReference>
<dbReference type="InterPro" id="IPR053018">
    <property type="entry name" value="Elsinochrome_Biosynth-Asso"/>
</dbReference>
<keyword evidence="2" id="KW-0472">Membrane</keyword>
<feature type="transmembrane region" description="Helical" evidence="2">
    <location>
        <begin position="449"/>
        <end position="470"/>
    </location>
</feature>
<dbReference type="KEGG" id="npa:UCRNP2_10221"/>
<dbReference type="STRING" id="1287680.R1G4N3"/>
<feature type="transmembrane region" description="Helical" evidence="2">
    <location>
        <begin position="93"/>
        <end position="115"/>
    </location>
</feature>
<dbReference type="Proteomes" id="UP000013521">
    <property type="component" value="Unassembled WGS sequence"/>
</dbReference>